<dbReference type="GO" id="GO:0005737">
    <property type="term" value="C:cytoplasm"/>
    <property type="evidence" value="ECO:0007669"/>
    <property type="project" value="TreeGrafter"/>
</dbReference>
<dbReference type="AlphaFoldDB" id="A0A183DQK9"/>
<evidence type="ECO:0000256" key="2">
    <source>
        <dbReference type="ARBA" id="ARBA00013750"/>
    </source>
</evidence>
<reference evidence="4 5" key="2">
    <citation type="submission" date="2018-11" db="EMBL/GenBank/DDBJ databases">
        <authorList>
            <consortium name="Pathogen Informatics"/>
        </authorList>
    </citation>
    <scope>NUCLEOTIDE SEQUENCE [LARGE SCALE GENOMIC DNA]</scope>
</reference>
<dbReference type="OrthoDB" id="73639at2759"/>
<evidence type="ECO:0000259" key="3">
    <source>
        <dbReference type="PROSITE" id="PS51203"/>
    </source>
</evidence>
<protein>
    <recommendedName>
        <fullName evidence="2">Protein SHQ1 homolog</fullName>
    </recommendedName>
</protein>
<dbReference type="GO" id="GO:0005654">
    <property type="term" value="C:nucleoplasm"/>
    <property type="evidence" value="ECO:0007669"/>
    <property type="project" value="TreeGrafter"/>
</dbReference>
<dbReference type="InterPro" id="IPR008978">
    <property type="entry name" value="HSP20-like_chaperone"/>
</dbReference>
<dbReference type="EMBL" id="UYRT01078281">
    <property type="protein sequence ID" value="VDN18190.1"/>
    <property type="molecule type" value="Genomic_DNA"/>
</dbReference>
<dbReference type="Pfam" id="PF21413">
    <property type="entry name" value="SHQ1-like_CS"/>
    <property type="match status" value="1"/>
</dbReference>
<dbReference type="CDD" id="cd06463">
    <property type="entry name" value="p23_like"/>
    <property type="match status" value="1"/>
</dbReference>
<organism evidence="6">
    <name type="scientific">Gongylonema pulchrum</name>
    <dbReference type="NCBI Taxonomy" id="637853"/>
    <lineage>
        <taxon>Eukaryota</taxon>
        <taxon>Metazoa</taxon>
        <taxon>Ecdysozoa</taxon>
        <taxon>Nematoda</taxon>
        <taxon>Chromadorea</taxon>
        <taxon>Rhabditida</taxon>
        <taxon>Spirurina</taxon>
        <taxon>Spiruromorpha</taxon>
        <taxon>Spiruroidea</taxon>
        <taxon>Gongylonematidae</taxon>
        <taxon>Gongylonema</taxon>
    </lineage>
</organism>
<dbReference type="PANTHER" id="PTHR12967:SF0">
    <property type="entry name" value="PROTEIN SHQ1 HOMOLOG"/>
    <property type="match status" value="1"/>
</dbReference>
<sequence length="684" mass="78157">MLTPVFSIEQTEEHICIKIHAPYANVKDADADYADRQFYFSSKPYYLKLYLPGELDDAEPISGTYDCDKGSFTFKALKKNKGEFFPNLDLINELLKPSEVHAKRLVEEVGENDSDDSDSVTDVLHEPQTSVAAEETDLMDEECRLYGYGFACSRHGVIGKISAEIGTLIDLADPDNSPIEGRIAECLLYDQINFNAEHYIADMFEENPLLDECLQFQIPETCFELNFKSRDHLKDLKSTKSISKFSSDLEKSIALSRHGVIGKISAEIGTLIDLADPDNSPIEGRIAECLLYDQINFNAEHYIADTFEENPLLDECMQFQIPETCFELTFKSRDHLKDLKSTKNISKFSSDLEKSIALSLIDLLFAYLYDMRTTNAEPTSESGWTIAKLSPTLSFFVKWRTAKEAALGAVRRSLCYPLYRHYELSLRIFEDLKLLLGKGKVALLQCLVDIRMILSTSGDYRYLLNDLYITDYCLWIQRAPDDLLLWLRKELDGICLNKSDLELDLDEIELEAKLRTLRVSDGNSAPLDSDDRWTIAKLSPTLSYFVKWRTAKEAVLGAVRRSLCYPLYRHYELSLRIFEDLKLLLGKGKVALLQCLVDIRMILSTSGDYRYLLNDLYITDYCLWIQRAPDDLLLWLRKELNGICLNKSDLELDLDEIELEAKLRTLRVSEGNSVPLDSDDDESP</sequence>
<dbReference type="InterPro" id="IPR007052">
    <property type="entry name" value="CS_dom"/>
</dbReference>
<dbReference type="Gene3D" id="2.60.40.790">
    <property type="match status" value="1"/>
</dbReference>
<feature type="domain" description="CS" evidence="3">
    <location>
        <begin position="1"/>
        <end position="89"/>
    </location>
</feature>
<name>A0A183DQK9_9BILA</name>
<evidence type="ECO:0000313" key="5">
    <source>
        <dbReference type="Proteomes" id="UP000271098"/>
    </source>
</evidence>
<comment type="similarity">
    <text evidence="1">Belongs to the SHQ1 family.</text>
</comment>
<dbReference type="PANTHER" id="PTHR12967">
    <property type="entry name" value="PROTEIN SHQ1 HOMOLOG"/>
    <property type="match status" value="1"/>
</dbReference>
<evidence type="ECO:0000313" key="4">
    <source>
        <dbReference type="EMBL" id="VDN18190.1"/>
    </source>
</evidence>
<dbReference type="WBParaSite" id="GPUH_0001101301-mRNA-1">
    <property type="protein sequence ID" value="GPUH_0001101301-mRNA-1"/>
    <property type="gene ID" value="GPUH_0001101301"/>
</dbReference>
<gene>
    <name evidence="4" type="ORF">GPUH_LOCUS11000</name>
</gene>
<dbReference type="Proteomes" id="UP000271098">
    <property type="component" value="Unassembled WGS sequence"/>
</dbReference>
<dbReference type="GO" id="GO:0051082">
    <property type="term" value="F:unfolded protein binding"/>
    <property type="evidence" value="ECO:0007669"/>
    <property type="project" value="TreeGrafter"/>
</dbReference>
<dbReference type="InterPro" id="IPR039742">
    <property type="entry name" value="Shq1"/>
</dbReference>
<dbReference type="Pfam" id="PF04925">
    <property type="entry name" value="SHQ1"/>
    <property type="match status" value="2"/>
</dbReference>
<evidence type="ECO:0000256" key="1">
    <source>
        <dbReference type="ARBA" id="ARBA00005607"/>
    </source>
</evidence>
<accession>A0A183DQK9</accession>
<keyword evidence="5" id="KW-1185">Reference proteome</keyword>
<dbReference type="InterPro" id="IPR007009">
    <property type="entry name" value="Shq1_C"/>
</dbReference>
<dbReference type="GO" id="GO:0000493">
    <property type="term" value="P:box H/ACA snoRNP assembly"/>
    <property type="evidence" value="ECO:0007669"/>
    <property type="project" value="InterPro"/>
</dbReference>
<evidence type="ECO:0000313" key="6">
    <source>
        <dbReference type="WBParaSite" id="GPUH_0001101301-mRNA-1"/>
    </source>
</evidence>
<dbReference type="PROSITE" id="PS51203">
    <property type="entry name" value="CS"/>
    <property type="match status" value="1"/>
</dbReference>
<dbReference type="InterPro" id="IPR048696">
    <property type="entry name" value="SHQ1-like_CS"/>
</dbReference>
<reference evidence="6" key="1">
    <citation type="submission" date="2016-06" db="UniProtKB">
        <authorList>
            <consortium name="WormBaseParasite"/>
        </authorList>
    </citation>
    <scope>IDENTIFICATION</scope>
</reference>
<proteinExistence type="inferred from homology"/>